<dbReference type="SFLD" id="SFLDG01140">
    <property type="entry name" value="C2.B:_Phosphomannomutase_and_P"/>
    <property type="match status" value="1"/>
</dbReference>
<dbReference type="PANTHER" id="PTHR10000:SF8">
    <property type="entry name" value="HAD SUPERFAMILY HYDROLASE-LIKE, TYPE 3"/>
    <property type="match status" value="1"/>
</dbReference>
<dbReference type="Gene3D" id="3.40.50.1000">
    <property type="entry name" value="HAD superfamily/HAD-like"/>
    <property type="match status" value="1"/>
</dbReference>
<name>A0A921IP88_9ACTN</name>
<comment type="caution">
    <text evidence="1">The sequence shown here is derived from an EMBL/GenBank/DDBJ whole genome shotgun (WGS) entry which is preliminary data.</text>
</comment>
<gene>
    <name evidence="1" type="ORF">K8U80_02250</name>
</gene>
<proteinExistence type="predicted"/>
<dbReference type="PANTHER" id="PTHR10000">
    <property type="entry name" value="PHOSPHOSERINE PHOSPHATASE"/>
    <property type="match status" value="1"/>
</dbReference>
<dbReference type="EMBL" id="DYVF01000019">
    <property type="protein sequence ID" value="HJG30198.1"/>
    <property type="molecule type" value="Genomic_DNA"/>
</dbReference>
<dbReference type="CDD" id="cd07516">
    <property type="entry name" value="HAD_Pase"/>
    <property type="match status" value="1"/>
</dbReference>
<reference evidence="1" key="1">
    <citation type="journal article" date="2021" name="PeerJ">
        <title>Extensive microbial diversity within the chicken gut microbiome revealed by metagenomics and culture.</title>
        <authorList>
            <person name="Gilroy R."/>
            <person name="Ravi A."/>
            <person name="Getino M."/>
            <person name="Pursley I."/>
            <person name="Horton D.L."/>
            <person name="Alikhan N.F."/>
            <person name="Baker D."/>
            <person name="Gharbi K."/>
            <person name="Hall N."/>
            <person name="Watson M."/>
            <person name="Adriaenssens E.M."/>
            <person name="Foster-Nyarko E."/>
            <person name="Jarju S."/>
            <person name="Secka A."/>
            <person name="Antonio M."/>
            <person name="Oren A."/>
            <person name="Chaudhuri R.R."/>
            <person name="La Ragione R."/>
            <person name="Hildebrand F."/>
            <person name="Pallen M.J."/>
        </authorList>
    </citation>
    <scope>NUCLEOTIDE SEQUENCE</scope>
    <source>
        <strain evidence="1">ChiGjej2B2-7701</strain>
    </source>
</reference>
<dbReference type="AlphaFoldDB" id="A0A921IP88"/>
<dbReference type="NCBIfam" id="TIGR01484">
    <property type="entry name" value="HAD-SF-IIB"/>
    <property type="match status" value="1"/>
</dbReference>
<dbReference type="InterPro" id="IPR006379">
    <property type="entry name" value="HAD-SF_hydro_IIB"/>
</dbReference>
<accession>A0A921IP88</accession>
<dbReference type="SUPFAM" id="SSF56784">
    <property type="entry name" value="HAD-like"/>
    <property type="match status" value="1"/>
</dbReference>
<dbReference type="InterPro" id="IPR036412">
    <property type="entry name" value="HAD-like_sf"/>
</dbReference>
<dbReference type="SFLD" id="SFLDS00003">
    <property type="entry name" value="Haloacid_Dehalogenase"/>
    <property type="match status" value="1"/>
</dbReference>
<sequence>MHPIKIERLKEQPMYRLIASDMDETFLGEGHRVPPANLEALARMREMGVLFVPSSGRPYSSIMDSLSDIDPALLQGSYVISYNGGFINRYGDDRPLLRTVMDRASLEQLYRYAVAHRICMHVYTESGRIFTQFLNELERGYIANLAGIEELGDDQDALAMAGDEEFPKIIFMDPDFDAVKRLGERLRPSLDPELVDITHSSNRYVEFVPHGVNKGTGLAHLAAMLGIDMAETVGVGDSANDLAMIQAAGLGVGVANASDDIRPACDLILDATADDGAFPELLRRIS</sequence>
<dbReference type="Proteomes" id="UP000746751">
    <property type="component" value="Unassembled WGS sequence"/>
</dbReference>
<organism evidence="1 2">
    <name type="scientific">Collinsella ihumii</name>
    <dbReference type="NCBI Taxonomy" id="1720204"/>
    <lineage>
        <taxon>Bacteria</taxon>
        <taxon>Bacillati</taxon>
        <taxon>Actinomycetota</taxon>
        <taxon>Coriobacteriia</taxon>
        <taxon>Coriobacteriales</taxon>
        <taxon>Coriobacteriaceae</taxon>
        <taxon>Collinsella</taxon>
    </lineage>
</organism>
<protein>
    <submittedName>
        <fullName evidence="1">Cof-type HAD-IIB family hydrolase</fullName>
    </submittedName>
</protein>
<dbReference type="GO" id="GO:0005829">
    <property type="term" value="C:cytosol"/>
    <property type="evidence" value="ECO:0007669"/>
    <property type="project" value="TreeGrafter"/>
</dbReference>
<dbReference type="Gene3D" id="3.30.1240.10">
    <property type="match status" value="1"/>
</dbReference>
<evidence type="ECO:0000313" key="1">
    <source>
        <dbReference type="EMBL" id="HJG30198.1"/>
    </source>
</evidence>
<dbReference type="GO" id="GO:0016791">
    <property type="term" value="F:phosphatase activity"/>
    <property type="evidence" value="ECO:0007669"/>
    <property type="project" value="UniProtKB-ARBA"/>
</dbReference>
<reference evidence="1" key="2">
    <citation type="submission" date="2021-09" db="EMBL/GenBank/DDBJ databases">
        <authorList>
            <person name="Gilroy R."/>
        </authorList>
    </citation>
    <scope>NUCLEOTIDE SEQUENCE</scope>
    <source>
        <strain evidence="1">ChiGjej2B2-7701</strain>
    </source>
</reference>
<dbReference type="InterPro" id="IPR023214">
    <property type="entry name" value="HAD_sf"/>
</dbReference>
<dbReference type="Pfam" id="PF08282">
    <property type="entry name" value="Hydrolase_3"/>
    <property type="match status" value="1"/>
</dbReference>
<evidence type="ECO:0000313" key="2">
    <source>
        <dbReference type="Proteomes" id="UP000746751"/>
    </source>
</evidence>
<dbReference type="GO" id="GO:0000287">
    <property type="term" value="F:magnesium ion binding"/>
    <property type="evidence" value="ECO:0007669"/>
    <property type="project" value="TreeGrafter"/>
</dbReference>
<keyword evidence="1" id="KW-0378">Hydrolase</keyword>